<dbReference type="Proteomes" id="UP000749559">
    <property type="component" value="Unassembled WGS sequence"/>
</dbReference>
<dbReference type="CDD" id="cd00087">
    <property type="entry name" value="FReD"/>
    <property type="match status" value="1"/>
</dbReference>
<dbReference type="Pfam" id="PF00024">
    <property type="entry name" value="PAN_1"/>
    <property type="match status" value="1"/>
</dbReference>
<dbReference type="InterPro" id="IPR014716">
    <property type="entry name" value="Fibrinogen_a/b/g_C_1"/>
</dbReference>
<name>A0A8J1T6T9_OWEFU</name>
<dbReference type="Pfam" id="PF00147">
    <property type="entry name" value="Fibrinogen_C"/>
    <property type="match status" value="1"/>
</dbReference>
<dbReference type="NCBIfam" id="NF040941">
    <property type="entry name" value="GGGWT_bact"/>
    <property type="match status" value="1"/>
</dbReference>
<dbReference type="InterPro" id="IPR036056">
    <property type="entry name" value="Fibrinogen-like_C"/>
</dbReference>
<dbReference type="GO" id="GO:0005615">
    <property type="term" value="C:extracellular space"/>
    <property type="evidence" value="ECO:0007669"/>
    <property type="project" value="TreeGrafter"/>
</dbReference>
<dbReference type="InterPro" id="IPR050373">
    <property type="entry name" value="Fibrinogen_C-term_domain"/>
</dbReference>
<sequence>MLMSYILGVHFFIGIFIPEVVGIKIISSKLHNIESDLKLNAPVMELLGDIGTKQLCMMKCEMTANCGAINYHKLNENCEMIDANNLPATGLFAPGWIHSEVVCDYTIKRDCSDLLLHGCYTSDGVYSIQPDPNLPAFEVYCDMSDGGWTVIQKRFDGTVSFYDKLWQAYKNGFGDLNGEYWLGNDNIHTLTTSGSYEIKFDLQDYYGVWFDALYESFSINAESDNYRLSIGPYMYGTTTDSINIVVGGNTGAILNGQEFSTADRDNDAVSFEHCVAWLKSGGWWHKGCSYARLNSKYSFDGDYISEQKGIPWRPITENAGKSLKATTMKVRRGGI</sequence>
<dbReference type="EMBL" id="CAIIXF020000005">
    <property type="protein sequence ID" value="CAH1784580.1"/>
    <property type="molecule type" value="Genomic_DNA"/>
</dbReference>
<dbReference type="SMART" id="SM00186">
    <property type="entry name" value="FBG"/>
    <property type="match status" value="1"/>
</dbReference>
<evidence type="ECO:0000313" key="1">
    <source>
        <dbReference type="EMBL" id="CAH1784580.1"/>
    </source>
</evidence>
<comment type="caution">
    <text evidence="1">The sequence shown here is derived from an EMBL/GenBank/DDBJ whole genome shotgun (WGS) entry which is preliminary data.</text>
</comment>
<protein>
    <submittedName>
        <fullName evidence="1">Uncharacterized protein</fullName>
    </submittedName>
</protein>
<dbReference type="InterPro" id="IPR003609">
    <property type="entry name" value="Pan_app"/>
</dbReference>
<proteinExistence type="predicted"/>
<evidence type="ECO:0000313" key="2">
    <source>
        <dbReference type="Proteomes" id="UP000749559"/>
    </source>
</evidence>
<dbReference type="SUPFAM" id="SSF56496">
    <property type="entry name" value="Fibrinogen C-terminal domain-like"/>
    <property type="match status" value="1"/>
</dbReference>
<organism evidence="1 2">
    <name type="scientific">Owenia fusiformis</name>
    <name type="common">Polychaete worm</name>
    <dbReference type="NCBI Taxonomy" id="6347"/>
    <lineage>
        <taxon>Eukaryota</taxon>
        <taxon>Metazoa</taxon>
        <taxon>Spiralia</taxon>
        <taxon>Lophotrochozoa</taxon>
        <taxon>Annelida</taxon>
        <taxon>Polychaeta</taxon>
        <taxon>Sedentaria</taxon>
        <taxon>Canalipalpata</taxon>
        <taxon>Sabellida</taxon>
        <taxon>Oweniida</taxon>
        <taxon>Oweniidae</taxon>
        <taxon>Owenia</taxon>
    </lineage>
</organism>
<reference evidence="1" key="1">
    <citation type="submission" date="2022-03" db="EMBL/GenBank/DDBJ databases">
        <authorList>
            <person name="Martin C."/>
        </authorList>
    </citation>
    <scope>NUCLEOTIDE SEQUENCE</scope>
</reference>
<dbReference type="InterPro" id="IPR002181">
    <property type="entry name" value="Fibrinogen_a/b/g_C_dom"/>
</dbReference>
<accession>A0A8J1T6T9</accession>
<dbReference type="OrthoDB" id="7735550at2759"/>
<keyword evidence="2" id="KW-1185">Reference proteome</keyword>
<dbReference type="PROSITE" id="PS51406">
    <property type="entry name" value="FIBRINOGEN_C_2"/>
    <property type="match status" value="1"/>
</dbReference>
<gene>
    <name evidence="1" type="ORF">OFUS_LOCUS10749</name>
</gene>
<dbReference type="PANTHER" id="PTHR19143:SF394">
    <property type="entry name" value="ANGIOPOIETIN-RELATED PROTEIN 3-LIKE"/>
    <property type="match status" value="1"/>
</dbReference>
<dbReference type="AlphaFoldDB" id="A0A8J1T6T9"/>
<dbReference type="Gene3D" id="3.90.215.10">
    <property type="entry name" value="Gamma Fibrinogen, chain A, domain 1"/>
    <property type="match status" value="1"/>
</dbReference>
<dbReference type="PANTHER" id="PTHR19143">
    <property type="entry name" value="FIBRINOGEN/TENASCIN/ANGIOPOEITIN"/>
    <property type="match status" value="1"/>
</dbReference>